<keyword evidence="2 11" id="KW-0997">Cell inner membrane</keyword>
<feature type="transmembrane region" description="Helical" evidence="11">
    <location>
        <begin position="12"/>
        <end position="33"/>
    </location>
</feature>
<proteinExistence type="inferred from homology"/>
<dbReference type="InterPro" id="IPR023346">
    <property type="entry name" value="Lysozyme-like_dom_sf"/>
</dbReference>
<keyword evidence="6 11" id="KW-0133">Cell shape</keyword>
<evidence type="ECO:0000256" key="6">
    <source>
        <dbReference type="ARBA" id="ARBA00022960"/>
    </source>
</evidence>
<evidence type="ECO:0000256" key="11">
    <source>
        <dbReference type="HAMAP-Rule" id="MF_00766"/>
    </source>
</evidence>
<comment type="similarity">
    <text evidence="11">Belongs to the glycosyltransferase 51 family.</text>
</comment>
<dbReference type="InterPro" id="IPR036950">
    <property type="entry name" value="PBP_transglycosylase"/>
</dbReference>
<accession>A0A1H2E1R5</accession>
<dbReference type="EC" id="2.4.99.28" evidence="11"/>
<dbReference type="STRING" id="1434072.SAMN05216210_0222"/>
<evidence type="ECO:0000256" key="7">
    <source>
        <dbReference type="ARBA" id="ARBA00022984"/>
    </source>
</evidence>
<dbReference type="Proteomes" id="UP000243924">
    <property type="component" value="Chromosome I"/>
</dbReference>
<gene>
    <name evidence="11" type="primary">mtgA</name>
    <name evidence="13" type="ORF">SAMN05216210_0222</name>
</gene>
<dbReference type="Gene3D" id="1.10.3810.10">
    <property type="entry name" value="Biosynthetic peptidoglycan transglycosylase-like"/>
    <property type="match status" value="1"/>
</dbReference>
<feature type="domain" description="Glycosyl transferase family 51" evidence="12">
    <location>
        <begin position="58"/>
        <end position="221"/>
    </location>
</feature>
<dbReference type="UniPathway" id="UPA00219"/>
<evidence type="ECO:0000256" key="10">
    <source>
        <dbReference type="ARBA" id="ARBA00023316"/>
    </source>
</evidence>
<dbReference type="GO" id="GO:0008955">
    <property type="term" value="F:peptidoglycan glycosyltransferase activity"/>
    <property type="evidence" value="ECO:0007669"/>
    <property type="project" value="UniProtKB-UniRule"/>
</dbReference>
<dbReference type="SUPFAM" id="SSF53955">
    <property type="entry name" value="Lysozyme-like"/>
    <property type="match status" value="1"/>
</dbReference>
<evidence type="ECO:0000256" key="5">
    <source>
        <dbReference type="ARBA" id="ARBA00022692"/>
    </source>
</evidence>
<dbReference type="GO" id="GO:0071555">
    <property type="term" value="P:cell wall organization"/>
    <property type="evidence" value="ECO:0007669"/>
    <property type="project" value="UniProtKB-KW"/>
</dbReference>
<keyword evidence="10 11" id="KW-0961">Cell wall biogenesis/degradation</keyword>
<keyword evidence="4 11" id="KW-0808">Transferase</keyword>
<evidence type="ECO:0000256" key="4">
    <source>
        <dbReference type="ARBA" id="ARBA00022679"/>
    </source>
</evidence>
<reference evidence="14" key="1">
    <citation type="submission" date="2016-10" db="EMBL/GenBank/DDBJ databases">
        <authorList>
            <person name="Varghese N."/>
            <person name="Submissions S."/>
        </authorList>
    </citation>
    <scope>NUCLEOTIDE SEQUENCE [LARGE SCALE GENOMIC DNA]</scope>
    <source>
        <strain evidence="14">CECT 8338</strain>
    </source>
</reference>
<dbReference type="GO" id="GO:0016763">
    <property type="term" value="F:pentosyltransferase activity"/>
    <property type="evidence" value="ECO:0007669"/>
    <property type="project" value="InterPro"/>
</dbReference>
<name>A0A1H2E1R5_9GAMM</name>
<evidence type="ECO:0000256" key="1">
    <source>
        <dbReference type="ARBA" id="ARBA00022475"/>
    </source>
</evidence>
<keyword evidence="8 11" id="KW-1133">Transmembrane helix</keyword>
<evidence type="ECO:0000313" key="14">
    <source>
        <dbReference type="Proteomes" id="UP000243924"/>
    </source>
</evidence>
<keyword evidence="9 11" id="KW-0472">Membrane</keyword>
<dbReference type="GO" id="GO:0009252">
    <property type="term" value="P:peptidoglycan biosynthetic process"/>
    <property type="evidence" value="ECO:0007669"/>
    <property type="project" value="UniProtKB-UniRule"/>
</dbReference>
<dbReference type="PANTHER" id="PTHR30400:SF0">
    <property type="entry name" value="BIOSYNTHETIC PEPTIDOGLYCAN TRANSGLYCOSYLASE"/>
    <property type="match status" value="1"/>
</dbReference>
<dbReference type="Pfam" id="PF00912">
    <property type="entry name" value="Transgly"/>
    <property type="match status" value="1"/>
</dbReference>
<evidence type="ECO:0000259" key="12">
    <source>
        <dbReference type="Pfam" id="PF00912"/>
    </source>
</evidence>
<keyword evidence="5 11" id="KW-0812">Transmembrane</keyword>
<comment type="catalytic activity">
    <reaction evidence="11">
        <text>[GlcNAc-(1-&gt;4)-Mur2Ac(oyl-L-Ala-gamma-D-Glu-L-Lys-D-Ala-D-Ala)](n)-di-trans,octa-cis-undecaprenyl diphosphate + beta-D-GlcNAc-(1-&gt;4)-Mur2Ac(oyl-L-Ala-gamma-D-Glu-L-Lys-D-Ala-D-Ala)-di-trans,octa-cis-undecaprenyl diphosphate = [GlcNAc-(1-&gt;4)-Mur2Ac(oyl-L-Ala-gamma-D-Glu-L-Lys-D-Ala-D-Ala)](n+1)-di-trans,octa-cis-undecaprenyl diphosphate + di-trans,octa-cis-undecaprenyl diphosphate + H(+)</text>
        <dbReference type="Rhea" id="RHEA:23708"/>
        <dbReference type="Rhea" id="RHEA-COMP:9602"/>
        <dbReference type="Rhea" id="RHEA-COMP:9603"/>
        <dbReference type="ChEBI" id="CHEBI:15378"/>
        <dbReference type="ChEBI" id="CHEBI:58405"/>
        <dbReference type="ChEBI" id="CHEBI:60033"/>
        <dbReference type="ChEBI" id="CHEBI:78435"/>
        <dbReference type="EC" id="2.4.99.28"/>
    </reaction>
</comment>
<keyword evidence="14" id="KW-1185">Reference proteome</keyword>
<evidence type="ECO:0000256" key="8">
    <source>
        <dbReference type="ARBA" id="ARBA00022989"/>
    </source>
</evidence>
<protein>
    <recommendedName>
        <fullName evidence="11">Biosynthetic peptidoglycan transglycosylase</fullName>
        <ecNumber evidence="11">2.4.99.28</ecNumber>
    </recommendedName>
    <alternativeName>
        <fullName evidence="11">Glycan polymerase</fullName>
    </alternativeName>
    <alternativeName>
        <fullName evidence="11">Peptidoglycan glycosyltransferase MtgA</fullName>
        <shortName evidence="11">PGT</shortName>
    </alternativeName>
</protein>
<keyword evidence="7 11" id="KW-0573">Peptidoglycan synthesis</keyword>
<evidence type="ECO:0000313" key="13">
    <source>
        <dbReference type="EMBL" id="SDT88959.1"/>
    </source>
</evidence>
<keyword evidence="3 11" id="KW-0328">Glycosyltransferase</keyword>
<dbReference type="EMBL" id="LT629787">
    <property type="protein sequence ID" value="SDT88959.1"/>
    <property type="molecule type" value="Genomic_DNA"/>
</dbReference>
<dbReference type="HAMAP" id="MF_00766">
    <property type="entry name" value="PGT_MtgA"/>
    <property type="match status" value="1"/>
</dbReference>
<keyword evidence="1 11" id="KW-1003">Cell membrane</keyword>
<dbReference type="GO" id="GO:0008360">
    <property type="term" value="P:regulation of cell shape"/>
    <property type="evidence" value="ECO:0007669"/>
    <property type="project" value="UniProtKB-KW"/>
</dbReference>
<organism evidence="13 14">
    <name type="scientific">Halopseudomonas salegens</name>
    <dbReference type="NCBI Taxonomy" id="1434072"/>
    <lineage>
        <taxon>Bacteria</taxon>
        <taxon>Pseudomonadati</taxon>
        <taxon>Pseudomonadota</taxon>
        <taxon>Gammaproteobacteria</taxon>
        <taxon>Pseudomonadales</taxon>
        <taxon>Pseudomonadaceae</taxon>
        <taxon>Halopseudomonas</taxon>
    </lineage>
</organism>
<evidence type="ECO:0000256" key="3">
    <source>
        <dbReference type="ARBA" id="ARBA00022676"/>
    </source>
</evidence>
<evidence type="ECO:0000256" key="2">
    <source>
        <dbReference type="ARBA" id="ARBA00022519"/>
    </source>
</evidence>
<dbReference type="InterPro" id="IPR001264">
    <property type="entry name" value="Glyco_trans_51"/>
</dbReference>
<comment type="function">
    <text evidence="11">Peptidoglycan polymerase that catalyzes glycan chain elongation from lipid-linked precursors.</text>
</comment>
<evidence type="ECO:0000256" key="9">
    <source>
        <dbReference type="ARBA" id="ARBA00023136"/>
    </source>
</evidence>
<dbReference type="AlphaFoldDB" id="A0A1H2E1R5"/>
<dbReference type="GO" id="GO:0009274">
    <property type="term" value="C:peptidoglycan-based cell wall"/>
    <property type="evidence" value="ECO:0007669"/>
    <property type="project" value="InterPro"/>
</dbReference>
<dbReference type="InterPro" id="IPR011812">
    <property type="entry name" value="Pep_trsgly"/>
</dbReference>
<sequence>MTRILKKALGKIFKWLLILMVISILPVIAFRWVPLPGSMMMVERWIQARSEGTPITLQQQWRPYREIPDSMKMAVIAAEDQHFADHHGFDLRAIRMALEHNREGGSLRGASTISQQTAKNVFLWSGRSWLRKGLETWYTIWIELLWPKQRILEVYLNVAEWDDGVFGVQAAAQKHFGIGASYLSTRQASTLAAVLPSPRNWSAAQPPAHVQQRAQWIQQQMNQLGGPHYLRQMEKGREWSRPDWLRLPDVRGWLSDSTQPEHNRVRLFITDRHYRARGLIDPGFAAGDFQAHVRVAE</sequence>
<dbReference type="PANTHER" id="PTHR30400">
    <property type="entry name" value="MONOFUNCTIONAL BIOSYNTHETIC PEPTIDOGLYCAN TRANSGLYCOSYLASE"/>
    <property type="match status" value="1"/>
</dbReference>
<dbReference type="NCBIfam" id="TIGR02070">
    <property type="entry name" value="mono_pep_trsgly"/>
    <property type="match status" value="1"/>
</dbReference>
<comment type="subcellular location">
    <subcellularLocation>
        <location evidence="11">Cell inner membrane</location>
        <topology evidence="11">Single-pass membrane protein</topology>
    </subcellularLocation>
</comment>
<dbReference type="GO" id="GO:0005886">
    <property type="term" value="C:plasma membrane"/>
    <property type="evidence" value="ECO:0007669"/>
    <property type="project" value="UniProtKB-SubCell"/>
</dbReference>
<comment type="pathway">
    <text evidence="11">Cell wall biogenesis; peptidoglycan biosynthesis.</text>
</comment>